<evidence type="ECO:0000256" key="2">
    <source>
        <dbReference type="ARBA" id="ARBA00022692"/>
    </source>
</evidence>
<dbReference type="InterPro" id="IPR013130">
    <property type="entry name" value="Fe3_Rdtase_TM_dom"/>
</dbReference>
<evidence type="ECO:0000259" key="7">
    <source>
        <dbReference type="Pfam" id="PF01794"/>
    </source>
</evidence>
<reference evidence="8 9" key="1">
    <citation type="submission" date="2022-06" db="EMBL/GenBank/DDBJ databases">
        <title>Paraconexibacter antarcticus.</title>
        <authorList>
            <person name="Kim C.S."/>
        </authorList>
    </citation>
    <scope>NUCLEOTIDE SEQUENCE [LARGE SCALE GENOMIC DNA]</scope>
    <source>
        <strain evidence="8 9">02-257</strain>
    </source>
</reference>
<comment type="subcellular location">
    <subcellularLocation>
        <location evidence="1">Membrane</location>
        <topology evidence="1">Multi-pass membrane protein</topology>
    </subcellularLocation>
</comment>
<evidence type="ECO:0000256" key="3">
    <source>
        <dbReference type="ARBA" id="ARBA00022989"/>
    </source>
</evidence>
<evidence type="ECO:0000313" key="8">
    <source>
        <dbReference type="EMBL" id="UTI62960.1"/>
    </source>
</evidence>
<keyword evidence="4 6" id="KW-0472">Membrane</keyword>
<keyword evidence="9" id="KW-1185">Reference proteome</keyword>
<gene>
    <name evidence="8" type="ORF">NBH00_16535</name>
</gene>
<accession>A0ABY5DM15</accession>
<feature type="domain" description="Ferric oxidoreductase" evidence="7">
    <location>
        <begin position="20"/>
        <end position="138"/>
    </location>
</feature>
<proteinExistence type="predicted"/>
<dbReference type="Proteomes" id="UP001056035">
    <property type="component" value="Chromosome"/>
</dbReference>
<keyword evidence="2 6" id="KW-0812">Transmembrane</keyword>
<keyword evidence="3 6" id="KW-1133">Transmembrane helix</keyword>
<organism evidence="8 9">
    <name type="scientific">Paraconexibacter antarcticus</name>
    <dbReference type="NCBI Taxonomy" id="2949664"/>
    <lineage>
        <taxon>Bacteria</taxon>
        <taxon>Bacillati</taxon>
        <taxon>Actinomycetota</taxon>
        <taxon>Thermoleophilia</taxon>
        <taxon>Solirubrobacterales</taxon>
        <taxon>Paraconexibacteraceae</taxon>
        <taxon>Paraconexibacter</taxon>
    </lineage>
</organism>
<protein>
    <submittedName>
        <fullName evidence="8">Ferric reductase-like transmembrane domain-containing protein</fullName>
    </submittedName>
</protein>
<feature type="transmembrane region" description="Helical" evidence="6">
    <location>
        <begin position="12"/>
        <end position="36"/>
    </location>
</feature>
<evidence type="ECO:0000313" key="9">
    <source>
        <dbReference type="Proteomes" id="UP001056035"/>
    </source>
</evidence>
<dbReference type="RefSeq" id="WP_254569695.1">
    <property type="nucleotide sequence ID" value="NZ_CP098502.1"/>
</dbReference>
<name>A0ABY5DM15_9ACTN</name>
<evidence type="ECO:0000256" key="6">
    <source>
        <dbReference type="SAM" id="Phobius"/>
    </source>
</evidence>
<evidence type="ECO:0000256" key="4">
    <source>
        <dbReference type="ARBA" id="ARBA00023136"/>
    </source>
</evidence>
<dbReference type="EMBL" id="CP098502">
    <property type="protein sequence ID" value="UTI62960.1"/>
    <property type="molecule type" value="Genomic_DNA"/>
</dbReference>
<feature type="transmembrane region" description="Helical" evidence="6">
    <location>
        <begin position="57"/>
        <end position="75"/>
    </location>
</feature>
<sequence>MILAAAHGPSPLWYASRGAGAMLLVLLTVSTVLGVAEVRGLHARGLPRFTVAALHRSASLGALVLLVVHIVTVLLDPFPKFGLLTAVVPFAGSYRPLWVGLGTLAADLLVVLVVTSVVRARLGYGAWRAIHVAAVVCWPAAVLHGLGTGSDAQAAWMQALTAACVLAVLGAVAVRVAHPGLPRAVRAGLPVAALLAVGATVVWAQQGPFARGWARRAGTPESVLAAFSGPRPPAALARRARGRASSRPRPTPAPAPFDVPLAGTLRTGPSSSGEQVVDLRLRLHDAADRRLRVRIAGSAAENGGIVMSRSAVTFGPAVAPTRFRGRLEQLDGNHLETVVGDAAGAVLRLRVVVSVDGSGHVAGQVTGSPVR</sequence>
<feature type="transmembrane region" description="Helical" evidence="6">
    <location>
        <begin position="95"/>
        <end position="118"/>
    </location>
</feature>
<feature type="transmembrane region" description="Helical" evidence="6">
    <location>
        <begin position="125"/>
        <end position="143"/>
    </location>
</feature>
<feature type="transmembrane region" description="Helical" evidence="6">
    <location>
        <begin position="184"/>
        <end position="204"/>
    </location>
</feature>
<feature type="transmembrane region" description="Helical" evidence="6">
    <location>
        <begin position="155"/>
        <end position="177"/>
    </location>
</feature>
<feature type="region of interest" description="Disordered" evidence="5">
    <location>
        <begin position="239"/>
        <end position="262"/>
    </location>
</feature>
<evidence type="ECO:0000256" key="1">
    <source>
        <dbReference type="ARBA" id="ARBA00004141"/>
    </source>
</evidence>
<evidence type="ECO:0000256" key="5">
    <source>
        <dbReference type="SAM" id="MobiDB-lite"/>
    </source>
</evidence>
<dbReference type="Pfam" id="PF01794">
    <property type="entry name" value="Ferric_reduct"/>
    <property type="match status" value="1"/>
</dbReference>